<comment type="caution">
    <text evidence="1">The sequence shown here is derived from an EMBL/GenBank/DDBJ whole genome shotgun (WGS) entry which is preliminary data.</text>
</comment>
<dbReference type="EMBL" id="QHKM01000004">
    <property type="protein sequence ID" value="RAK65853.1"/>
    <property type="molecule type" value="Genomic_DNA"/>
</dbReference>
<gene>
    <name evidence="1" type="ORF">DLM85_14135</name>
</gene>
<dbReference type="AlphaFoldDB" id="A0A328BFI5"/>
<name>A0A328BFI5_9BACT</name>
<sequence length="164" mass="18096">MHFSSTAEYYACVDAHFGLGGPGVGLDFSRTGSLRSREVAAVALEEPVVLPPSHFSPLFPQAALFIEEILLAKRLLHSANWLRVNYDDDALNSWVGIGSLSFRQNWQLFILASLSTTRAAEAGDTAMVLFDSYFDWAVHLELSQQDATLAVEVYQRDYPAAVAQ</sequence>
<evidence type="ECO:0000313" key="2">
    <source>
        <dbReference type="Proteomes" id="UP000248553"/>
    </source>
</evidence>
<reference evidence="2" key="1">
    <citation type="submission" date="2018-05" db="EMBL/GenBank/DDBJ databases">
        <authorList>
            <person name="Nie L."/>
        </authorList>
    </citation>
    <scope>NUCLEOTIDE SEQUENCE [LARGE SCALE GENOMIC DNA]</scope>
    <source>
        <strain evidence="2">NL</strain>
    </source>
</reference>
<dbReference type="OrthoDB" id="982322at2"/>
<dbReference type="Proteomes" id="UP000248553">
    <property type="component" value="Unassembled WGS sequence"/>
</dbReference>
<organism evidence="1 2">
    <name type="scientific">Hymenobacter edaphi</name>
    <dbReference type="NCBI Taxonomy" id="2211146"/>
    <lineage>
        <taxon>Bacteria</taxon>
        <taxon>Pseudomonadati</taxon>
        <taxon>Bacteroidota</taxon>
        <taxon>Cytophagia</taxon>
        <taxon>Cytophagales</taxon>
        <taxon>Hymenobacteraceae</taxon>
        <taxon>Hymenobacter</taxon>
    </lineage>
</organism>
<protein>
    <submittedName>
        <fullName evidence="1">Uncharacterized protein</fullName>
    </submittedName>
</protein>
<accession>A0A328BFI5</accession>
<evidence type="ECO:0000313" key="1">
    <source>
        <dbReference type="EMBL" id="RAK65853.1"/>
    </source>
</evidence>
<proteinExistence type="predicted"/>
<keyword evidence="2" id="KW-1185">Reference proteome</keyword>
<dbReference type="RefSeq" id="WP_111478763.1">
    <property type="nucleotide sequence ID" value="NZ_QHKM01000004.1"/>
</dbReference>